<comment type="function">
    <text evidence="1">May be involved in the biogenesis of curli organelles.</text>
</comment>
<dbReference type="InterPro" id="IPR018893">
    <property type="entry name" value="T8SS_CsgF"/>
</dbReference>
<name>A0AAE9Z9N9_9GAMM</name>
<reference evidence="5 6" key="1">
    <citation type="journal article" date="2015" name="Genome Announc.">
        <title>Draft Genome Sequences of Marine Isolates of Thalassomonas viridans and Thalassomonas actiniarum.</title>
        <authorList>
            <person name="Olonade I."/>
            <person name="van Zyl L.J."/>
            <person name="Trindade M."/>
        </authorList>
    </citation>
    <scope>NUCLEOTIDE SEQUENCE [LARGE SCALE GENOMIC DNA]</scope>
    <source>
        <strain evidence="5 6">XOM25</strain>
    </source>
</reference>
<protein>
    <recommendedName>
        <fullName evidence="2">Curli production assembly/transport component CsgF</fullName>
    </recommendedName>
</protein>
<evidence type="ECO:0000256" key="4">
    <source>
        <dbReference type="SAM" id="SignalP"/>
    </source>
</evidence>
<dbReference type="Proteomes" id="UP000032352">
    <property type="component" value="Chromosome pTvir"/>
</dbReference>
<feature type="chain" id="PRO_5042095060" description="Curli production assembly/transport component CsgF" evidence="4">
    <location>
        <begin position="26"/>
        <end position="152"/>
    </location>
</feature>
<dbReference type="Pfam" id="PF10614">
    <property type="entry name" value="CsgF"/>
    <property type="match status" value="1"/>
</dbReference>
<dbReference type="KEGG" id="tvd:SG34_032455"/>
<gene>
    <name evidence="5" type="ORF">SG34_032455</name>
</gene>
<reference evidence="5 6" key="2">
    <citation type="journal article" date="2022" name="Mar. Drugs">
        <title>Bioassay-Guided Fractionation Leads to the Detection of Cholic Acid Generated by the Rare Thalassomonas sp.</title>
        <authorList>
            <person name="Pheiffer F."/>
            <person name="Schneider Y.K."/>
            <person name="Hansen E.H."/>
            <person name="Andersen J.H."/>
            <person name="Isaksson J."/>
            <person name="Busche T."/>
            <person name="R C."/>
            <person name="Kalinowski J."/>
            <person name="Zyl L.V."/>
            <person name="Trindade M."/>
        </authorList>
    </citation>
    <scope>NUCLEOTIDE SEQUENCE [LARGE SCALE GENOMIC DNA]</scope>
    <source>
        <strain evidence="5 6">XOM25</strain>
    </source>
</reference>
<evidence type="ECO:0000313" key="5">
    <source>
        <dbReference type="EMBL" id="WDE09326.1"/>
    </source>
</evidence>
<evidence type="ECO:0000313" key="6">
    <source>
        <dbReference type="Proteomes" id="UP000032352"/>
    </source>
</evidence>
<evidence type="ECO:0000256" key="2">
    <source>
        <dbReference type="ARBA" id="ARBA00014031"/>
    </source>
</evidence>
<dbReference type="EMBL" id="CP059734">
    <property type="protein sequence ID" value="WDE09326.1"/>
    <property type="molecule type" value="Genomic_DNA"/>
</dbReference>
<evidence type="ECO:0000256" key="1">
    <source>
        <dbReference type="ARBA" id="ARBA00003989"/>
    </source>
</evidence>
<feature type="signal peptide" evidence="4">
    <location>
        <begin position="1"/>
        <end position="25"/>
    </location>
</feature>
<dbReference type="AlphaFoldDB" id="A0AAE9Z9N9"/>
<proteinExistence type="predicted"/>
<keyword evidence="3 4" id="KW-0732">Signal</keyword>
<sequence length="152" mass="16637">MLIKIIKVPFFILATQLLLALPAFASELVYQPINPSFGGNPINGSYLLNKAQAQNKHKAPARARRSYTERFQESLERSYINKMVRLLTDQAFGTGDIALAEDALFVSGDYEVLVTGSNSDSISVQISNTETGEVTLIEVPRYDLGAGEVSLP</sequence>
<keyword evidence="6" id="KW-1185">Reference proteome</keyword>
<accession>A0AAE9Z9N9</accession>
<organism evidence="5 6">
    <name type="scientific">Thalassomonas viridans</name>
    <dbReference type="NCBI Taxonomy" id="137584"/>
    <lineage>
        <taxon>Bacteria</taxon>
        <taxon>Pseudomonadati</taxon>
        <taxon>Pseudomonadota</taxon>
        <taxon>Gammaproteobacteria</taxon>
        <taxon>Alteromonadales</taxon>
        <taxon>Colwelliaceae</taxon>
        <taxon>Thalassomonas</taxon>
    </lineage>
</organism>
<evidence type="ECO:0000256" key="3">
    <source>
        <dbReference type="ARBA" id="ARBA00022729"/>
    </source>
</evidence>